<protein>
    <submittedName>
        <fullName evidence="1">Uncharacterized protein</fullName>
    </submittedName>
</protein>
<dbReference type="SUPFAM" id="SSF116960">
    <property type="entry name" value="YfbU-like"/>
    <property type="match status" value="1"/>
</dbReference>
<evidence type="ECO:0000313" key="2">
    <source>
        <dbReference type="Proteomes" id="UP000241964"/>
    </source>
</evidence>
<proteinExistence type="predicted"/>
<evidence type="ECO:0000313" key="1">
    <source>
        <dbReference type="EMBL" id="PSL24652.1"/>
    </source>
</evidence>
<dbReference type="EMBL" id="PYAS01000013">
    <property type="protein sequence ID" value="PSL24652.1"/>
    <property type="molecule type" value="Genomic_DNA"/>
</dbReference>
<dbReference type="Gene3D" id="1.10.287.680">
    <property type="entry name" value="Helix hairpin bin"/>
    <property type="match status" value="1"/>
</dbReference>
<dbReference type="InterPro" id="IPR005587">
    <property type="entry name" value="UPF0304_YfbU"/>
</dbReference>
<dbReference type="Pfam" id="PF03887">
    <property type="entry name" value="YfbU"/>
    <property type="match status" value="1"/>
</dbReference>
<dbReference type="Gene3D" id="1.10.3190.10">
    <property type="entry name" value="yfbu gene product, domain 2"/>
    <property type="match status" value="1"/>
</dbReference>
<keyword evidence="2" id="KW-1185">Reference proteome</keyword>
<dbReference type="Proteomes" id="UP000241964">
    <property type="component" value="Unassembled WGS sequence"/>
</dbReference>
<dbReference type="InterPro" id="IPR023146">
    <property type="entry name" value="YfbU_alpha-helical_sf"/>
</dbReference>
<accession>A0A2P8FSF3</accession>
<dbReference type="AlphaFoldDB" id="A0A2P8FSF3"/>
<name>A0A2P8FSF3_9BACT</name>
<sequence>MNIDRQMYRITEQCNCKRANFPEHCNVKQTQNVPITINLLKMSNQLYMIPESISLIERQLLINQCKILSAIGNEKERELYEKRIEILEKGYTGLYPKVFNNLYEEVPLSVYNEISDIMKMYSRINDSIRLLPEADKEALDLASLEFEGFDQDSGMHYYMMSYLVDRMDEHGEYKGRELKSHKSNSLIKYNRMLSVYFDYENVKKQQYSVSDLQNFIDQVKTIVLDTQA</sequence>
<reference evidence="1 2" key="1">
    <citation type="submission" date="2018-03" db="EMBL/GenBank/DDBJ databases">
        <title>Genomic Encyclopedia of Archaeal and Bacterial Type Strains, Phase II (KMG-II): from individual species to whole genera.</title>
        <authorList>
            <person name="Goeker M."/>
        </authorList>
    </citation>
    <scope>NUCLEOTIDE SEQUENCE [LARGE SCALE GENOMIC DNA]</scope>
    <source>
        <strain evidence="1 2">DSM 29057</strain>
    </source>
</reference>
<dbReference type="InterPro" id="IPR023145">
    <property type="entry name" value="YfbU_helix-hairpin_sf"/>
</dbReference>
<organism evidence="1 2">
    <name type="scientific">Dyadobacter jiangsuensis</name>
    <dbReference type="NCBI Taxonomy" id="1591085"/>
    <lineage>
        <taxon>Bacteria</taxon>
        <taxon>Pseudomonadati</taxon>
        <taxon>Bacteroidota</taxon>
        <taxon>Cytophagia</taxon>
        <taxon>Cytophagales</taxon>
        <taxon>Spirosomataceae</taxon>
        <taxon>Dyadobacter</taxon>
    </lineage>
</organism>
<comment type="caution">
    <text evidence="1">The sequence shown here is derived from an EMBL/GenBank/DDBJ whole genome shotgun (WGS) entry which is preliminary data.</text>
</comment>
<gene>
    <name evidence="1" type="ORF">CLV60_11376</name>
</gene>